<dbReference type="Pfam" id="PF07715">
    <property type="entry name" value="Plug"/>
    <property type="match status" value="1"/>
</dbReference>
<evidence type="ECO:0000313" key="13">
    <source>
        <dbReference type="EMBL" id="MCQ8185872.1"/>
    </source>
</evidence>
<accession>A0A9X2LCA6</accession>
<dbReference type="InterPro" id="IPR036942">
    <property type="entry name" value="Beta-barrel_TonB_sf"/>
</dbReference>
<name>A0A9X2LCA6_9PROT</name>
<evidence type="ECO:0000256" key="9">
    <source>
        <dbReference type="RuleBase" id="RU003357"/>
    </source>
</evidence>
<protein>
    <submittedName>
        <fullName evidence="13">TonB-dependent receptor</fullName>
    </submittedName>
</protein>
<dbReference type="Proteomes" id="UP001142610">
    <property type="component" value="Unassembled WGS sequence"/>
</dbReference>
<keyword evidence="10" id="KW-0732">Signal</keyword>
<keyword evidence="7 8" id="KW-0998">Cell outer membrane</keyword>
<comment type="subcellular location">
    <subcellularLocation>
        <location evidence="1 8">Cell outer membrane</location>
        <topology evidence="1 8">Multi-pass membrane protein</topology>
    </subcellularLocation>
</comment>
<keyword evidence="6 8" id="KW-0472">Membrane</keyword>
<dbReference type="Gene3D" id="2.40.170.20">
    <property type="entry name" value="TonB-dependent receptor, beta-barrel domain"/>
    <property type="match status" value="1"/>
</dbReference>
<dbReference type="PANTHER" id="PTHR47234:SF2">
    <property type="entry name" value="TONB-DEPENDENT RECEPTOR"/>
    <property type="match status" value="1"/>
</dbReference>
<feature type="domain" description="TonB-dependent receptor plug" evidence="12">
    <location>
        <begin position="45"/>
        <end position="162"/>
    </location>
</feature>
<dbReference type="GO" id="GO:0009279">
    <property type="term" value="C:cell outer membrane"/>
    <property type="evidence" value="ECO:0007669"/>
    <property type="project" value="UniProtKB-SubCell"/>
</dbReference>
<comment type="caution">
    <text evidence="13">The sequence shown here is derived from an EMBL/GenBank/DDBJ whole genome shotgun (WGS) entry which is preliminary data.</text>
</comment>
<gene>
    <name evidence="13" type="ORF">NOG11_10765</name>
</gene>
<comment type="similarity">
    <text evidence="8 9">Belongs to the TonB-dependent receptor family.</text>
</comment>
<dbReference type="AlphaFoldDB" id="A0A9X2LCA6"/>
<evidence type="ECO:0000256" key="8">
    <source>
        <dbReference type="PROSITE-ProRule" id="PRU01360"/>
    </source>
</evidence>
<proteinExistence type="inferred from homology"/>
<evidence type="ECO:0000256" key="5">
    <source>
        <dbReference type="ARBA" id="ARBA00023077"/>
    </source>
</evidence>
<evidence type="ECO:0000256" key="6">
    <source>
        <dbReference type="ARBA" id="ARBA00023136"/>
    </source>
</evidence>
<dbReference type="InterPro" id="IPR037066">
    <property type="entry name" value="Plug_dom_sf"/>
</dbReference>
<organism evidence="13 14">
    <name type="scientific">Parvularcula maris</name>
    <dbReference type="NCBI Taxonomy" id="2965077"/>
    <lineage>
        <taxon>Bacteria</taxon>
        <taxon>Pseudomonadati</taxon>
        <taxon>Pseudomonadota</taxon>
        <taxon>Alphaproteobacteria</taxon>
        <taxon>Parvularculales</taxon>
        <taxon>Parvularculaceae</taxon>
        <taxon>Parvularcula</taxon>
    </lineage>
</organism>
<keyword evidence="3 8" id="KW-1134">Transmembrane beta strand</keyword>
<dbReference type="EMBL" id="JANIBC010000009">
    <property type="protein sequence ID" value="MCQ8185872.1"/>
    <property type="molecule type" value="Genomic_DNA"/>
</dbReference>
<feature type="chain" id="PRO_5040884370" evidence="10">
    <location>
        <begin position="22"/>
        <end position="878"/>
    </location>
</feature>
<dbReference type="CDD" id="cd01347">
    <property type="entry name" value="ligand_gated_channel"/>
    <property type="match status" value="1"/>
</dbReference>
<dbReference type="PROSITE" id="PS52016">
    <property type="entry name" value="TONB_DEPENDENT_REC_3"/>
    <property type="match status" value="1"/>
</dbReference>
<reference evidence="13" key="1">
    <citation type="submission" date="2022-07" db="EMBL/GenBank/DDBJ databases">
        <title>Parvularcula maris sp. nov., an algicidal bacterium isolated from seawater.</title>
        <authorList>
            <person name="Li F."/>
        </authorList>
    </citation>
    <scope>NUCLEOTIDE SEQUENCE</scope>
    <source>
        <strain evidence="13">BGMRC 0090</strain>
    </source>
</reference>
<dbReference type="PANTHER" id="PTHR47234">
    <property type="match status" value="1"/>
</dbReference>
<dbReference type="Gene3D" id="2.170.130.10">
    <property type="entry name" value="TonB-dependent receptor, plug domain"/>
    <property type="match status" value="1"/>
</dbReference>
<dbReference type="InterPro" id="IPR000531">
    <property type="entry name" value="Beta-barrel_TonB"/>
</dbReference>
<evidence type="ECO:0000256" key="7">
    <source>
        <dbReference type="ARBA" id="ARBA00023237"/>
    </source>
</evidence>
<dbReference type="SUPFAM" id="SSF56935">
    <property type="entry name" value="Porins"/>
    <property type="match status" value="1"/>
</dbReference>
<evidence type="ECO:0000256" key="1">
    <source>
        <dbReference type="ARBA" id="ARBA00004571"/>
    </source>
</evidence>
<keyword evidence="2 8" id="KW-0813">Transport</keyword>
<evidence type="ECO:0000259" key="11">
    <source>
        <dbReference type="Pfam" id="PF00593"/>
    </source>
</evidence>
<keyword evidence="13" id="KW-0675">Receptor</keyword>
<feature type="signal peptide" evidence="10">
    <location>
        <begin position="1"/>
        <end position="21"/>
    </location>
</feature>
<feature type="domain" description="TonB-dependent receptor-like beta-barrel" evidence="11">
    <location>
        <begin position="377"/>
        <end position="844"/>
    </location>
</feature>
<evidence type="ECO:0000259" key="12">
    <source>
        <dbReference type="Pfam" id="PF07715"/>
    </source>
</evidence>
<sequence length="878" mass="93098">MSYRLLLGSCCVAALIGTASGQELDEQEIDEIVVTGTNIKGDQFQAVTPVDVYGREDVLSAGFSTASDLVTDIPANYGSEANRSAFTQNNTLGTAQVNLRGLGLGATLVLTNGRRNTLSSTFANDGSQFVDINQIPLSLIERAEVVKTGASAVYGSDAVAGVVNFVTRQGFEGIELDAQYQTTTEDSQEDLTLNFLAGFGSDSTHVTLAATYFDRSELRFTDRDFTDQGTEFEIATARPGSFVLLAPPADPDFAGTPVGRPIVDPSCAAAGGNPLTTPGGQFCQVSTREQFSLVPNEERLALWGDIRHEAPNGFGAFVEVSYADSEATVTGRPPSLPGAGASGALVVSPANQFNPFGAPAVFVGRPFDLTEGGVDETSESETWRVATGISHETDSGRRAEISYVHAENDFTIAFNDLLASVFFLPGTNVIRNDINVFGTAQTDPALANDPAIVEAATVSVPIDFESSMDVVDASISGAAGGLLDSGPIGYALGVQWRANRSGFDADDLFNTPGQLVFLFPTDDFEEETISAASVYGEAQIPLTDRVDLQAALRYESYSDGIGDTLDPKVAVTAEVADGLLLRGSVGTSFRAPTPLQTGGTTNQVGPIVNPCTGQRVAASLVTNGNSDLNPEEAVTYSAGFAYDNRRAGFRFSADYWRYDYEDVITRESVEAVAAGATCQTVAPGVVVPVADGLSVNPATGQISQIEVNFVNAGEIETDGLDVSLGYTRDTDSWGSFSADLMGTWVASFDVAETPDGPSVDRLGSRNVTSFTRPAPELRGNLQLGWELGPHRFTAITRYTDSYEDDLNGGAEIDSFTTLDLQYALTMNDTFGDKDTLIRIGAINVTDEDPPFVLDRGGYDPLLADPRGRLVYVGITQGF</sequence>
<keyword evidence="4 8" id="KW-0812">Transmembrane</keyword>
<keyword evidence="5 9" id="KW-0798">TonB box</keyword>
<evidence type="ECO:0000256" key="10">
    <source>
        <dbReference type="SAM" id="SignalP"/>
    </source>
</evidence>
<evidence type="ECO:0000313" key="14">
    <source>
        <dbReference type="Proteomes" id="UP001142610"/>
    </source>
</evidence>
<dbReference type="RefSeq" id="WP_256619768.1">
    <property type="nucleotide sequence ID" value="NZ_JANIBC010000009.1"/>
</dbReference>
<dbReference type="Pfam" id="PF00593">
    <property type="entry name" value="TonB_dep_Rec_b-barrel"/>
    <property type="match status" value="1"/>
</dbReference>
<keyword evidence="14" id="KW-1185">Reference proteome</keyword>
<evidence type="ECO:0000256" key="2">
    <source>
        <dbReference type="ARBA" id="ARBA00022448"/>
    </source>
</evidence>
<evidence type="ECO:0000256" key="4">
    <source>
        <dbReference type="ARBA" id="ARBA00022692"/>
    </source>
</evidence>
<evidence type="ECO:0000256" key="3">
    <source>
        <dbReference type="ARBA" id="ARBA00022452"/>
    </source>
</evidence>
<dbReference type="InterPro" id="IPR039426">
    <property type="entry name" value="TonB-dep_rcpt-like"/>
</dbReference>
<dbReference type="InterPro" id="IPR012910">
    <property type="entry name" value="Plug_dom"/>
</dbReference>